<name>A0A840QP03_9BACI</name>
<dbReference type="InterPro" id="IPR012902">
    <property type="entry name" value="N_methyl_site"/>
</dbReference>
<evidence type="ECO:0000313" key="4">
    <source>
        <dbReference type="EMBL" id="MBB5173105.1"/>
    </source>
</evidence>
<dbReference type="EMBL" id="JACHHB010000004">
    <property type="protein sequence ID" value="MBB5173105.1"/>
    <property type="molecule type" value="Genomic_DNA"/>
</dbReference>
<reference evidence="4 5" key="1">
    <citation type="submission" date="2020-08" db="EMBL/GenBank/DDBJ databases">
        <title>Genomic Encyclopedia of Type Strains, Phase IV (KMG-IV): sequencing the most valuable type-strain genomes for metagenomic binning, comparative biology and taxonomic classification.</title>
        <authorList>
            <person name="Goeker M."/>
        </authorList>
    </citation>
    <scope>NUCLEOTIDE SEQUENCE [LARGE SCALE GENOMIC DNA]</scope>
    <source>
        <strain evidence="4 5">DSM 24696</strain>
    </source>
</reference>
<dbReference type="AlphaFoldDB" id="A0A840QP03"/>
<feature type="transmembrane region" description="Helical" evidence="3">
    <location>
        <begin position="12"/>
        <end position="31"/>
    </location>
</feature>
<keyword evidence="3" id="KW-1133">Transmembrane helix</keyword>
<comment type="caution">
    <text evidence="4">The sequence shown here is derived from an EMBL/GenBank/DDBJ whole genome shotgun (WGS) entry which is preliminary data.</text>
</comment>
<dbReference type="GO" id="GO:0009986">
    <property type="term" value="C:cell surface"/>
    <property type="evidence" value="ECO:0007669"/>
    <property type="project" value="UniProtKB-SubCell"/>
</dbReference>
<sequence length="113" mass="13160">MKKRDGFTLIEVLTSLSILLLFASTFFPWFFQIYNERVAIDQKMFADELNYRLVQDQLAGEYLPEEGTTTDNRGTVYTWQYKQTGGQTAEICISWEGRNGRMYESCQAAYSPR</sequence>
<keyword evidence="2" id="KW-0178">Competence</keyword>
<dbReference type="Proteomes" id="UP000551878">
    <property type="component" value="Unassembled WGS sequence"/>
</dbReference>
<dbReference type="RefSeq" id="WP_184663544.1">
    <property type="nucleotide sequence ID" value="NZ_JACHHB010000004.1"/>
</dbReference>
<comment type="subcellular location">
    <subcellularLocation>
        <location evidence="1">Cell surface</location>
    </subcellularLocation>
</comment>
<dbReference type="NCBIfam" id="TIGR02532">
    <property type="entry name" value="IV_pilin_GFxxxE"/>
    <property type="match status" value="1"/>
</dbReference>
<evidence type="ECO:0000256" key="2">
    <source>
        <dbReference type="ARBA" id="ARBA00023287"/>
    </source>
</evidence>
<evidence type="ECO:0000256" key="1">
    <source>
        <dbReference type="ARBA" id="ARBA00004241"/>
    </source>
</evidence>
<keyword evidence="3" id="KW-0812">Transmembrane</keyword>
<protein>
    <submittedName>
        <fullName evidence="4">Prepilin-type N-terminal cleavage/methylation domain-containing protein</fullName>
    </submittedName>
</protein>
<keyword evidence="3" id="KW-0472">Membrane</keyword>
<dbReference type="GO" id="GO:0030420">
    <property type="term" value="P:establishment of competence for transformation"/>
    <property type="evidence" value="ECO:0007669"/>
    <property type="project" value="UniProtKB-KW"/>
</dbReference>
<dbReference type="Pfam" id="PF07963">
    <property type="entry name" value="N_methyl"/>
    <property type="match status" value="1"/>
</dbReference>
<keyword evidence="5" id="KW-1185">Reference proteome</keyword>
<gene>
    <name evidence="4" type="ORF">HNQ41_001268</name>
</gene>
<organism evidence="4 5">
    <name type="scientific">Texcoconibacillus texcoconensis</name>
    <dbReference type="NCBI Taxonomy" id="1095777"/>
    <lineage>
        <taxon>Bacteria</taxon>
        <taxon>Bacillati</taxon>
        <taxon>Bacillota</taxon>
        <taxon>Bacilli</taxon>
        <taxon>Bacillales</taxon>
        <taxon>Bacillaceae</taxon>
        <taxon>Texcoconibacillus</taxon>
    </lineage>
</organism>
<accession>A0A840QP03</accession>
<proteinExistence type="predicted"/>
<evidence type="ECO:0000256" key="3">
    <source>
        <dbReference type="SAM" id="Phobius"/>
    </source>
</evidence>
<evidence type="ECO:0000313" key="5">
    <source>
        <dbReference type="Proteomes" id="UP000551878"/>
    </source>
</evidence>